<evidence type="ECO:0000256" key="1">
    <source>
        <dbReference type="SAM" id="MobiDB-lite"/>
    </source>
</evidence>
<protein>
    <submittedName>
        <fullName evidence="2">Uncharacterized protein</fullName>
    </submittedName>
</protein>
<evidence type="ECO:0000313" key="3">
    <source>
        <dbReference type="Proteomes" id="UP000022141"/>
    </source>
</evidence>
<dbReference type="EMBL" id="JEMY01000010">
    <property type="protein sequence ID" value="EXI90056.1"/>
    <property type="molecule type" value="Genomic_DNA"/>
</dbReference>
<evidence type="ECO:0000313" key="2">
    <source>
        <dbReference type="EMBL" id="EXI90056.1"/>
    </source>
</evidence>
<feature type="compositionally biased region" description="Basic and acidic residues" evidence="1">
    <location>
        <begin position="1"/>
        <end position="17"/>
    </location>
</feature>
<feature type="region of interest" description="Disordered" evidence="1">
    <location>
        <begin position="1"/>
        <end position="37"/>
    </location>
</feature>
<gene>
    <name evidence="2" type="ORF">AW11_01090</name>
</gene>
<dbReference type="AlphaFoldDB" id="A0A011PRK8"/>
<comment type="caution">
    <text evidence="2">The sequence shown here is derived from an EMBL/GenBank/DDBJ whole genome shotgun (WGS) entry which is preliminary data.</text>
</comment>
<dbReference type="AntiFam" id="ANF00079">
    <property type="entry name" value="Shadow ORF (opposite rarA)"/>
</dbReference>
<organism evidence="2 3">
    <name type="scientific">Accumulibacter regalis</name>
    <dbReference type="NCBI Taxonomy" id="522306"/>
    <lineage>
        <taxon>Bacteria</taxon>
        <taxon>Pseudomonadati</taxon>
        <taxon>Pseudomonadota</taxon>
        <taxon>Betaproteobacteria</taxon>
        <taxon>Candidatus Accumulibacter</taxon>
    </lineage>
</organism>
<sequence length="66" mass="7549">MSEQKTRSKADRRKHDIGPPGKTPERRHKAERRLPELTDMPFEEFEAELAVLGKQASLFLRISSSG</sequence>
<name>A0A011PRK8_ACCRE</name>
<reference evidence="2" key="1">
    <citation type="submission" date="2014-02" db="EMBL/GenBank/DDBJ databases">
        <title>Expanding our view of genomic diversity in Candidatus Accumulibacter clades.</title>
        <authorList>
            <person name="Skennerton C.T."/>
            <person name="Barr J.J."/>
            <person name="Slater F.R."/>
            <person name="Bond P.L."/>
            <person name="Tyson G.W."/>
        </authorList>
    </citation>
    <scope>NUCLEOTIDE SEQUENCE [LARGE SCALE GENOMIC DNA]</scope>
</reference>
<accession>A0A011PRK8</accession>
<keyword evidence="3" id="KW-1185">Reference proteome</keyword>
<dbReference type="PATRIC" id="fig|1454004.3.peg.1143"/>
<proteinExistence type="predicted"/>
<dbReference type="Proteomes" id="UP000022141">
    <property type="component" value="Unassembled WGS sequence"/>
</dbReference>